<keyword evidence="2" id="KW-1185">Reference proteome</keyword>
<dbReference type="EMBL" id="JBBMFA010000113">
    <property type="protein sequence ID" value="MEQ2521721.1"/>
    <property type="molecule type" value="Genomic_DNA"/>
</dbReference>
<dbReference type="Proteomes" id="UP001477672">
    <property type="component" value="Unassembled WGS sequence"/>
</dbReference>
<reference evidence="1 2" key="1">
    <citation type="submission" date="2024-03" db="EMBL/GenBank/DDBJ databases">
        <title>Human intestinal bacterial collection.</title>
        <authorList>
            <person name="Pauvert C."/>
            <person name="Hitch T.C.A."/>
            <person name="Clavel T."/>
        </authorList>
    </citation>
    <scope>NUCLEOTIDE SEQUENCE [LARGE SCALE GENOMIC DNA]</scope>
    <source>
        <strain evidence="1 2">CLA-JM-H11</strain>
    </source>
</reference>
<accession>A0ABV1GIP8</accession>
<name>A0ABV1GIP8_9FIRM</name>
<evidence type="ECO:0000313" key="2">
    <source>
        <dbReference type="Proteomes" id="UP001477672"/>
    </source>
</evidence>
<sequence length="59" mass="6818">MTISELEGLTDLLTREAGIIDICKEGARDSADLALKELYEDMAQRHREHYLELLKELQE</sequence>
<evidence type="ECO:0000313" key="1">
    <source>
        <dbReference type="EMBL" id="MEQ2521721.1"/>
    </source>
</evidence>
<organism evidence="1 2">
    <name type="scientific">Ruthenibacterium intestinale</name>
    <dbReference type="NCBI Taxonomy" id="3133163"/>
    <lineage>
        <taxon>Bacteria</taxon>
        <taxon>Bacillati</taxon>
        <taxon>Bacillota</taxon>
        <taxon>Clostridia</taxon>
        <taxon>Eubacteriales</taxon>
        <taxon>Oscillospiraceae</taxon>
        <taxon>Ruthenibacterium</taxon>
    </lineage>
</organism>
<comment type="caution">
    <text evidence="1">The sequence shown here is derived from an EMBL/GenBank/DDBJ whole genome shotgun (WGS) entry which is preliminary data.</text>
</comment>
<protein>
    <recommendedName>
        <fullName evidence="3">Spore coat protein</fullName>
    </recommendedName>
</protein>
<gene>
    <name evidence="1" type="ORF">WMO24_14990</name>
</gene>
<proteinExistence type="predicted"/>
<dbReference type="RefSeq" id="WP_349217191.1">
    <property type="nucleotide sequence ID" value="NZ_JBBMFA010000113.1"/>
</dbReference>
<evidence type="ECO:0008006" key="3">
    <source>
        <dbReference type="Google" id="ProtNLM"/>
    </source>
</evidence>